<dbReference type="EMBL" id="CAJVPP010002471">
    <property type="protein sequence ID" value="CAG8601221.1"/>
    <property type="molecule type" value="Genomic_DNA"/>
</dbReference>
<keyword evidence="3" id="KW-1185">Reference proteome</keyword>
<reference evidence="2" key="1">
    <citation type="submission" date="2021-06" db="EMBL/GenBank/DDBJ databases">
        <authorList>
            <person name="Kallberg Y."/>
            <person name="Tangrot J."/>
            <person name="Rosling A."/>
        </authorList>
    </citation>
    <scope>NUCLEOTIDE SEQUENCE</scope>
    <source>
        <strain evidence="2">87-6 pot B 2015</strain>
    </source>
</reference>
<comment type="caution">
    <text evidence="2">The sequence shown here is derived from an EMBL/GenBank/DDBJ whole genome shotgun (WGS) entry which is preliminary data.</text>
</comment>
<evidence type="ECO:0000313" key="2">
    <source>
        <dbReference type="EMBL" id="CAG8601221.1"/>
    </source>
</evidence>
<feature type="coiled-coil region" evidence="1">
    <location>
        <begin position="4"/>
        <end position="31"/>
    </location>
</feature>
<evidence type="ECO:0000256" key="1">
    <source>
        <dbReference type="SAM" id="Coils"/>
    </source>
</evidence>
<sequence length="136" mass="15954">MVLKHNLKKDLKDLNERIKDLEQSKKKSNDENQLLLSFLSNEIGSNDLNDLRNLLAGQKLTEILAELENRKQVMQNFNIDLAIKREELSNVGSLSKYFKEQIKAQEKETIKERDEVIKTNQEIIRARERDLFKGKD</sequence>
<dbReference type="AlphaFoldDB" id="A0A9N9CIL2"/>
<protein>
    <submittedName>
        <fullName evidence="2">15995_t:CDS:1</fullName>
    </submittedName>
</protein>
<accession>A0A9N9CIL2</accession>
<evidence type="ECO:0000313" key="3">
    <source>
        <dbReference type="Proteomes" id="UP000789375"/>
    </source>
</evidence>
<dbReference type="Proteomes" id="UP000789375">
    <property type="component" value="Unassembled WGS sequence"/>
</dbReference>
<keyword evidence="1" id="KW-0175">Coiled coil</keyword>
<gene>
    <name evidence="2" type="ORF">FMOSSE_LOCUS8959</name>
</gene>
<proteinExistence type="predicted"/>
<organism evidence="2 3">
    <name type="scientific">Funneliformis mosseae</name>
    <name type="common">Endomycorrhizal fungus</name>
    <name type="synonym">Glomus mosseae</name>
    <dbReference type="NCBI Taxonomy" id="27381"/>
    <lineage>
        <taxon>Eukaryota</taxon>
        <taxon>Fungi</taxon>
        <taxon>Fungi incertae sedis</taxon>
        <taxon>Mucoromycota</taxon>
        <taxon>Glomeromycotina</taxon>
        <taxon>Glomeromycetes</taxon>
        <taxon>Glomerales</taxon>
        <taxon>Glomeraceae</taxon>
        <taxon>Funneliformis</taxon>
    </lineage>
</organism>
<name>A0A9N9CIL2_FUNMO</name>